<dbReference type="SUPFAM" id="SSF52799">
    <property type="entry name" value="(Phosphotyrosine protein) phosphatases II"/>
    <property type="match status" value="1"/>
</dbReference>
<evidence type="ECO:0000313" key="1">
    <source>
        <dbReference type="EMBL" id="GAA0556229.1"/>
    </source>
</evidence>
<evidence type="ECO:0000313" key="2">
    <source>
        <dbReference type="Proteomes" id="UP001499951"/>
    </source>
</evidence>
<dbReference type="Gene3D" id="3.90.190.10">
    <property type="entry name" value="Protein tyrosine phosphatase superfamily"/>
    <property type="match status" value="1"/>
</dbReference>
<dbReference type="InterPro" id="IPR029021">
    <property type="entry name" value="Prot-tyrosine_phosphatase-like"/>
</dbReference>
<dbReference type="Proteomes" id="UP001499951">
    <property type="component" value="Unassembled WGS sequence"/>
</dbReference>
<name>A0ABP3NZG0_9PROT</name>
<reference evidence="2" key="1">
    <citation type="journal article" date="2019" name="Int. J. Syst. Evol. Microbiol.">
        <title>The Global Catalogue of Microorganisms (GCM) 10K type strain sequencing project: providing services to taxonomists for standard genome sequencing and annotation.</title>
        <authorList>
            <consortium name="The Broad Institute Genomics Platform"/>
            <consortium name="The Broad Institute Genome Sequencing Center for Infectious Disease"/>
            <person name="Wu L."/>
            <person name="Ma J."/>
        </authorList>
    </citation>
    <scope>NUCLEOTIDE SEQUENCE [LARGE SCALE GENOMIC DNA]</scope>
    <source>
        <strain evidence="2">JCM 15089</strain>
    </source>
</reference>
<keyword evidence="2" id="KW-1185">Reference proteome</keyword>
<protein>
    <submittedName>
        <fullName evidence="1">Tyrosine phosphatase family protein</fullName>
    </submittedName>
</protein>
<sequence>MPLILVTPLSVLPDMLRTYQPSHLISLLSPEYMIETPGGFPAARHLRIAVHDICDPEDGKCQPGEEHVASVLEFARGWDAKRPLIVHCWAGVSRSMATAYTILCDRAWRGAEFRLAREMRARAPHAYPNRAIIRHADAQLERQGAMIKAVEEMGPAVPVEEGVPVEFSLEQLGL</sequence>
<proteinExistence type="predicted"/>
<accession>A0ABP3NZG0</accession>
<comment type="caution">
    <text evidence="1">The sequence shown here is derived from an EMBL/GenBank/DDBJ whole genome shotgun (WGS) entry which is preliminary data.</text>
</comment>
<organism evidence="1 2">
    <name type="scientific">Rhizomicrobium electricum</name>
    <dbReference type="NCBI Taxonomy" id="480070"/>
    <lineage>
        <taxon>Bacteria</taxon>
        <taxon>Pseudomonadati</taxon>
        <taxon>Pseudomonadota</taxon>
        <taxon>Alphaproteobacteria</taxon>
        <taxon>Micropepsales</taxon>
        <taxon>Micropepsaceae</taxon>
        <taxon>Rhizomicrobium</taxon>
    </lineage>
</organism>
<gene>
    <name evidence="1" type="ORF">GCM10008942_00880</name>
</gene>
<dbReference type="EMBL" id="BAAADD010000001">
    <property type="protein sequence ID" value="GAA0556229.1"/>
    <property type="molecule type" value="Genomic_DNA"/>
</dbReference>
<dbReference type="RefSeq" id="WP_166930337.1">
    <property type="nucleotide sequence ID" value="NZ_BAAADD010000001.1"/>
</dbReference>